<feature type="domain" description="TM2" evidence="7">
    <location>
        <begin position="8"/>
        <end position="54"/>
    </location>
</feature>
<keyword evidence="5" id="KW-0175">Coiled coil</keyword>
<dbReference type="EMBL" id="CP002874">
    <property type="protein sequence ID" value="AEM21267.1"/>
    <property type="molecule type" value="Genomic_DNA"/>
</dbReference>
<dbReference type="Pfam" id="PF05154">
    <property type="entry name" value="TM2"/>
    <property type="match status" value="1"/>
</dbReference>
<dbReference type="HOGENOM" id="CLU_1270290_0_0_12"/>
<dbReference type="RefSeq" id="WP_014487111.1">
    <property type="nucleotide sequence ID" value="NC_017243.1"/>
</dbReference>
<evidence type="ECO:0000256" key="5">
    <source>
        <dbReference type="SAM" id="Coils"/>
    </source>
</evidence>
<proteinExistence type="predicted"/>
<keyword evidence="3 6" id="KW-1133">Transmembrane helix</keyword>
<gene>
    <name evidence="8" type="ordered locus">Bint_0638</name>
</gene>
<dbReference type="GeneID" id="44969194"/>
<evidence type="ECO:0000256" key="3">
    <source>
        <dbReference type="ARBA" id="ARBA00022989"/>
    </source>
</evidence>
<evidence type="ECO:0000256" key="4">
    <source>
        <dbReference type="ARBA" id="ARBA00023136"/>
    </source>
</evidence>
<evidence type="ECO:0000313" key="9">
    <source>
        <dbReference type="Proteomes" id="UP000008522"/>
    </source>
</evidence>
<evidence type="ECO:0000259" key="7">
    <source>
        <dbReference type="Pfam" id="PF05154"/>
    </source>
</evidence>
<evidence type="ECO:0000256" key="2">
    <source>
        <dbReference type="ARBA" id="ARBA00022692"/>
    </source>
</evidence>
<dbReference type="PATRIC" id="fig|1045858.4.peg.638"/>
<reference evidence="8 9" key="1">
    <citation type="journal article" date="2011" name="BMC Genomics">
        <title>Complete genome sequence of Brachyspira intermedia reveals unique genomic features in Brachyspira species and phage-mediated horizontal gene transfer.</title>
        <authorList>
            <person name="Hafstrom T."/>
            <person name="Jansson D.S."/>
            <person name="Segerman B."/>
        </authorList>
    </citation>
    <scope>NUCLEOTIDE SEQUENCE [LARGE SCALE GENOMIC DNA]</scope>
    <source>
        <strain evidence="9">ATCC 51140 / PWS/A</strain>
    </source>
</reference>
<comment type="subcellular location">
    <subcellularLocation>
        <location evidence="1">Membrane</location>
        <topology evidence="1">Multi-pass membrane protein</topology>
    </subcellularLocation>
</comment>
<evidence type="ECO:0000256" key="1">
    <source>
        <dbReference type="ARBA" id="ARBA00004141"/>
    </source>
</evidence>
<dbReference type="eggNOG" id="COG2314">
    <property type="taxonomic scope" value="Bacteria"/>
</dbReference>
<dbReference type="AlphaFoldDB" id="G0EJZ8"/>
<dbReference type="OrthoDB" id="9816361at2"/>
<feature type="transmembrane region" description="Helical" evidence="6">
    <location>
        <begin position="33"/>
        <end position="58"/>
    </location>
</feature>
<evidence type="ECO:0000256" key="6">
    <source>
        <dbReference type="SAM" id="Phobius"/>
    </source>
</evidence>
<keyword evidence="2 6" id="KW-0812">Transmembrane</keyword>
<dbReference type="InterPro" id="IPR007829">
    <property type="entry name" value="TM2"/>
</dbReference>
<protein>
    <submittedName>
        <fullName evidence="8">TM2 domain containing protein</fullName>
    </submittedName>
</protein>
<dbReference type="Proteomes" id="UP000008522">
    <property type="component" value="Chromosome"/>
</dbReference>
<evidence type="ECO:0000313" key="8">
    <source>
        <dbReference type="EMBL" id="AEM21267.1"/>
    </source>
</evidence>
<name>G0EJZ8_BRAIP</name>
<keyword evidence="4 6" id="KW-0472">Membrane</keyword>
<accession>G0EJZ8</accession>
<dbReference type="GO" id="GO:0016020">
    <property type="term" value="C:membrane"/>
    <property type="evidence" value="ECO:0007669"/>
    <property type="project" value="UniProtKB-SubCell"/>
</dbReference>
<feature type="transmembrane region" description="Helical" evidence="6">
    <location>
        <begin position="7"/>
        <end position="27"/>
    </location>
</feature>
<feature type="coiled-coil region" evidence="5">
    <location>
        <begin position="100"/>
        <end position="127"/>
    </location>
</feature>
<organism evidence="8 9">
    <name type="scientific">Brachyspira intermedia (strain ATCC 51140 / PWS/A)</name>
    <name type="common">Serpulina intermedia</name>
    <dbReference type="NCBI Taxonomy" id="1045858"/>
    <lineage>
        <taxon>Bacteria</taxon>
        <taxon>Pseudomonadati</taxon>
        <taxon>Spirochaetota</taxon>
        <taxon>Spirochaetia</taxon>
        <taxon>Brachyspirales</taxon>
        <taxon>Brachyspiraceae</taxon>
        <taxon>Brachyspira</taxon>
    </lineage>
</organism>
<sequence length="257" mass="29932">MRKRIKAIICSALSLIFGGIGIQKFYLGQTKRGILYVLFFWTGIPYLLCVVDLIRFIFMTEKEFNLIYNKDYIENINYKNDYENYKSKFDDAIDAEYSYVDENSDDNKNEEKNYNNQENTEENIINKALEYHKLINDTIISIKDYNFSAKVKQLNQLFKSIIDKSSGYKRNEIAIKNLDKMLEYNIPTTLKLINSYIDLSSSNTSDLNNVKKDIIESVESVTIYLNKVLENIQKDDIIDITSDINVLKAGLKKDGYV</sequence>
<keyword evidence="9" id="KW-1185">Reference proteome</keyword>
<dbReference type="KEGG" id="bip:Bint_0638"/>